<sequence>MFDFLIDWKAFAVFGNILLYFFFFFFFFRLFVCFLLARFFGRRPVARMYSVLQPLSEIAREM</sequence>
<keyword evidence="1" id="KW-0812">Transmembrane</keyword>
<dbReference type="AlphaFoldDB" id="A0A0L0P8U3"/>
<dbReference type="VEuPathDB" id="FungiDB:QG37_00181"/>
<name>A0A0L0P8U3_CANAR</name>
<dbReference type="EMBL" id="LGST01000002">
    <property type="protein sequence ID" value="KNE02803.1"/>
    <property type="molecule type" value="Genomic_DNA"/>
</dbReference>
<reference evidence="3" key="1">
    <citation type="journal article" date="2015" name="BMC Genomics">
        <title>Draft genome of a commonly misdiagnosed multidrug resistant pathogen Candida auris.</title>
        <authorList>
            <person name="Chatterjee S."/>
            <person name="Alampalli S.V."/>
            <person name="Nageshan R.K."/>
            <person name="Chettiar S.T."/>
            <person name="Joshi S."/>
            <person name="Tatu U.S."/>
        </authorList>
    </citation>
    <scope>NUCLEOTIDE SEQUENCE [LARGE SCALE GENOMIC DNA]</scope>
    <source>
        <strain evidence="3">6684</strain>
    </source>
</reference>
<evidence type="ECO:0000313" key="2">
    <source>
        <dbReference type="EMBL" id="KNE02803.1"/>
    </source>
</evidence>
<proteinExistence type="predicted"/>
<gene>
    <name evidence="2" type="ORF">QG37_00181</name>
</gene>
<organism evidence="2 3">
    <name type="scientific">Candidozyma auris</name>
    <name type="common">Yeast</name>
    <name type="synonym">Candida auris</name>
    <dbReference type="NCBI Taxonomy" id="498019"/>
    <lineage>
        <taxon>Eukaryota</taxon>
        <taxon>Fungi</taxon>
        <taxon>Dikarya</taxon>
        <taxon>Ascomycota</taxon>
        <taxon>Saccharomycotina</taxon>
        <taxon>Pichiomycetes</taxon>
        <taxon>Metschnikowiaceae</taxon>
        <taxon>Candidozyma</taxon>
    </lineage>
</organism>
<dbReference type="Proteomes" id="UP000037122">
    <property type="component" value="Unassembled WGS sequence"/>
</dbReference>
<evidence type="ECO:0000256" key="1">
    <source>
        <dbReference type="SAM" id="Phobius"/>
    </source>
</evidence>
<protein>
    <submittedName>
        <fullName evidence="2">Uncharacterized protein</fullName>
    </submittedName>
</protein>
<comment type="caution">
    <text evidence="2">The sequence shown here is derived from an EMBL/GenBank/DDBJ whole genome shotgun (WGS) entry which is preliminary data.</text>
</comment>
<evidence type="ECO:0000313" key="3">
    <source>
        <dbReference type="Proteomes" id="UP000037122"/>
    </source>
</evidence>
<keyword evidence="1" id="KW-0472">Membrane</keyword>
<keyword evidence="1" id="KW-1133">Transmembrane helix</keyword>
<feature type="transmembrane region" description="Helical" evidence="1">
    <location>
        <begin position="17"/>
        <end position="40"/>
    </location>
</feature>
<accession>A0A0L0P8U3</accession>